<organism evidence="1 2">
    <name type="scientific">Listeria booriae</name>
    <dbReference type="NCBI Taxonomy" id="1552123"/>
    <lineage>
        <taxon>Bacteria</taxon>
        <taxon>Bacillati</taxon>
        <taxon>Bacillota</taxon>
        <taxon>Bacilli</taxon>
        <taxon>Bacillales</taxon>
        <taxon>Listeriaceae</taxon>
        <taxon>Listeria</taxon>
    </lineage>
</organism>
<protein>
    <submittedName>
        <fullName evidence="1">Uncharacterized protein</fullName>
    </submittedName>
</protein>
<comment type="caution">
    <text evidence="1">The sequence shown here is derived from an EMBL/GenBank/DDBJ whole genome shotgun (WGS) entry which is preliminary data.</text>
</comment>
<dbReference type="AlphaFoldDB" id="A0A7X0XCZ8"/>
<name>A0A7X0XCZ8_9LIST</name>
<dbReference type="EMBL" id="JAASTX010000006">
    <property type="protein sequence ID" value="MBC1491426.1"/>
    <property type="molecule type" value="Genomic_DNA"/>
</dbReference>
<gene>
    <name evidence="1" type="ORF">HCI99_06265</name>
</gene>
<sequence length="69" mass="7743">MSRSTLEIAAIKNYIEKLTKDVERYSKSITDNCNTIAKLQADNSYCNEMADRAEISIKALNAVLENEVS</sequence>
<reference evidence="1 2" key="1">
    <citation type="submission" date="2020-03" db="EMBL/GenBank/DDBJ databases">
        <title>Soil Listeria distribution.</title>
        <authorList>
            <person name="Liao J."/>
            <person name="Wiedmann M."/>
        </authorList>
    </citation>
    <scope>NUCLEOTIDE SEQUENCE [LARGE SCALE GENOMIC DNA]</scope>
    <source>
        <strain evidence="1 2">FSL L7-1547</strain>
    </source>
</reference>
<dbReference type="Proteomes" id="UP000533953">
    <property type="component" value="Unassembled WGS sequence"/>
</dbReference>
<evidence type="ECO:0000313" key="2">
    <source>
        <dbReference type="Proteomes" id="UP000533953"/>
    </source>
</evidence>
<proteinExistence type="predicted"/>
<evidence type="ECO:0000313" key="1">
    <source>
        <dbReference type="EMBL" id="MBC1491426.1"/>
    </source>
</evidence>
<dbReference type="RefSeq" id="WP_185417190.1">
    <property type="nucleotide sequence ID" value="NZ_JAARQU010000001.1"/>
</dbReference>
<accession>A0A7X0XCZ8</accession>